<dbReference type="InterPro" id="IPR029069">
    <property type="entry name" value="HotDog_dom_sf"/>
</dbReference>
<dbReference type="RefSeq" id="WP_084284964.1">
    <property type="nucleotide sequence ID" value="NZ_FWXJ01000013.1"/>
</dbReference>
<dbReference type="SUPFAM" id="SSF54637">
    <property type="entry name" value="Thioesterase/thiol ester dehydrase-isomerase"/>
    <property type="match status" value="1"/>
</dbReference>
<dbReference type="STRING" id="1938817.SAMN06296008_11317"/>
<feature type="domain" description="Thioesterase" evidence="1">
    <location>
        <begin position="60"/>
        <end position="132"/>
    </location>
</feature>
<dbReference type="AlphaFoldDB" id="A0A1W2BFT3"/>
<dbReference type="CDD" id="cd03443">
    <property type="entry name" value="PaaI_thioesterase"/>
    <property type="match status" value="1"/>
</dbReference>
<name>A0A1W2BFT3_9BURK</name>
<gene>
    <name evidence="2" type="ORF">SAMN06296008_11317</name>
</gene>
<reference evidence="2 3" key="1">
    <citation type="submission" date="2017-04" db="EMBL/GenBank/DDBJ databases">
        <authorList>
            <person name="Afonso C.L."/>
            <person name="Miller P.J."/>
            <person name="Scott M.A."/>
            <person name="Spackman E."/>
            <person name="Goraichik I."/>
            <person name="Dimitrov K.M."/>
            <person name="Suarez D.L."/>
            <person name="Swayne D.E."/>
        </authorList>
    </citation>
    <scope>NUCLEOTIDE SEQUENCE [LARGE SCALE GENOMIC DNA]</scope>
    <source>
        <strain evidence="2 3">VK13</strain>
    </source>
</reference>
<dbReference type="GO" id="GO:0016790">
    <property type="term" value="F:thiolester hydrolase activity"/>
    <property type="evidence" value="ECO:0007669"/>
    <property type="project" value="UniProtKB-ARBA"/>
</dbReference>
<evidence type="ECO:0000259" key="1">
    <source>
        <dbReference type="Pfam" id="PF03061"/>
    </source>
</evidence>
<dbReference type="EMBL" id="FWXJ01000013">
    <property type="protein sequence ID" value="SMC71721.1"/>
    <property type="molecule type" value="Genomic_DNA"/>
</dbReference>
<proteinExistence type="predicted"/>
<dbReference type="OrthoDB" id="7060041at2"/>
<accession>A0A1W2BFT3</accession>
<dbReference type="Gene3D" id="3.10.129.10">
    <property type="entry name" value="Hotdog Thioesterase"/>
    <property type="match status" value="1"/>
</dbReference>
<evidence type="ECO:0000313" key="2">
    <source>
        <dbReference type="EMBL" id="SMC71721.1"/>
    </source>
</evidence>
<evidence type="ECO:0000313" key="3">
    <source>
        <dbReference type="Proteomes" id="UP000192708"/>
    </source>
</evidence>
<protein>
    <submittedName>
        <fullName evidence="2">Acyl-coenzyme A thioesterase PaaI, contains HGG motif</fullName>
    </submittedName>
</protein>
<organism evidence="2 3">
    <name type="scientific">Polynucleobacter kasalickyi</name>
    <dbReference type="NCBI Taxonomy" id="1938817"/>
    <lineage>
        <taxon>Bacteria</taxon>
        <taxon>Pseudomonadati</taxon>
        <taxon>Pseudomonadota</taxon>
        <taxon>Betaproteobacteria</taxon>
        <taxon>Burkholderiales</taxon>
        <taxon>Burkholderiaceae</taxon>
        <taxon>Polynucleobacter</taxon>
    </lineage>
</organism>
<sequence length="154" mass="17289">MTKIQSLIPEEFQSHELLPESEKFLTMLGPWYFKQVEHPNGFSERVFGVPIDDKHTNIWGSAHGGMLISMADSVLGYNLSRCTTPHQNLVTVHLDSDFVSSPKPGDWVHSEFILTKAGSRMSFAQCNLWVGKRLILKSNGVFTALKNLRDVGKS</sequence>
<dbReference type="InterPro" id="IPR006683">
    <property type="entry name" value="Thioestr_dom"/>
</dbReference>
<keyword evidence="3" id="KW-1185">Reference proteome</keyword>
<dbReference type="Proteomes" id="UP000192708">
    <property type="component" value="Unassembled WGS sequence"/>
</dbReference>
<dbReference type="Pfam" id="PF03061">
    <property type="entry name" value="4HBT"/>
    <property type="match status" value="1"/>
</dbReference>